<keyword evidence="3" id="KW-1185">Reference proteome</keyword>
<evidence type="ECO:0000313" key="2">
    <source>
        <dbReference type="EMBL" id="CAE1268886.1"/>
    </source>
</evidence>
<feature type="transmembrane region" description="Helical" evidence="1">
    <location>
        <begin position="65"/>
        <end position="90"/>
    </location>
</feature>
<keyword evidence="1" id="KW-0812">Transmembrane</keyword>
<feature type="transmembrane region" description="Helical" evidence="1">
    <location>
        <begin position="124"/>
        <end position="151"/>
    </location>
</feature>
<evidence type="ECO:0000256" key="1">
    <source>
        <dbReference type="SAM" id="Phobius"/>
    </source>
</evidence>
<dbReference type="EMBL" id="CAHIKZ030001586">
    <property type="protein sequence ID" value="CAE1268886.1"/>
    <property type="molecule type" value="Genomic_DNA"/>
</dbReference>
<organism evidence="2 3">
    <name type="scientific">Acanthosepion pharaonis</name>
    <name type="common">Pharaoh cuttlefish</name>
    <name type="synonym">Sepia pharaonis</name>
    <dbReference type="NCBI Taxonomy" id="158019"/>
    <lineage>
        <taxon>Eukaryota</taxon>
        <taxon>Metazoa</taxon>
        <taxon>Spiralia</taxon>
        <taxon>Lophotrochozoa</taxon>
        <taxon>Mollusca</taxon>
        <taxon>Cephalopoda</taxon>
        <taxon>Coleoidea</taxon>
        <taxon>Decapodiformes</taxon>
        <taxon>Sepiida</taxon>
        <taxon>Sepiina</taxon>
        <taxon>Sepiidae</taxon>
        <taxon>Acanthosepion</taxon>
    </lineage>
</organism>
<feature type="transmembrane region" description="Helical" evidence="1">
    <location>
        <begin position="35"/>
        <end position="59"/>
    </location>
</feature>
<keyword evidence="1" id="KW-1133">Transmembrane helix</keyword>
<reference evidence="2" key="1">
    <citation type="submission" date="2021-01" db="EMBL/GenBank/DDBJ databases">
        <authorList>
            <person name="Li R."/>
            <person name="Bekaert M."/>
        </authorList>
    </citation>
    <scope>NUCLEOTIDE SEQUENCE</scope>
    <source>
        <strain evidence="2">Farmed</strain>
    </source>
</reference>
<comment type="caution">
    <text evidence="2">The sequence shown here is derived from an EMBL/GenBank/DDBJ whole genome shotgun (WGS) entry which is preliminary data.</text>
</comment>
<evidence type="ECO:0000313" key="3">
    <source>
        <dbReference type="Proteomes" id="UP000597762"/>
    </source>
</evidence>
<proteinExistence type="predicted"/>
<name>A0A812CJ42_ACAPH</name>
<sequence length="196" mass="23454">MIYHWRKTVDMSTQRQPSPTQYRICKSFICRLRSFFPIFLLSINFFIFGLFLCLHPLFFHFRFTLFVFFLLLFGLGSPYFNSFHLAFLIFYSSFPFLLIYSFFWLFLSLIQYFLFPFFPLNSLFLLYNFLPSLLLLSQFSLFLTQFIITIASSQNNSCLLQYLETKDTYTSIYLSIYLSITVQYLSTPAFSISVYP</sequence>
<feature type="transmembrane region" description="Helical" evidence="1">
    <location>
        <begin position="97"/>
        <end position="118"/>
    </location>
</feature>
<accession>A0A812CJ42</accession>
<dbReference type="AlphaFoldDB" id="A0A812CJ42"/>
<gene>
    <name evidence="2" type="ORF">SPHA_36306</name>
</gene>
<protein>
    <submittedName>
        <fullName evidence="2">Uncharacterized protein</fullName>
    </submittedName>
</protein>
<keyword evidence="1" id="KW-0472">Membrane</keyword>
<dbReference type="Proteomes" id="UP000597762">
    <property type="component" value="Unassembled WGS sequence"/>
</dbReference>
<feature type="transmembrane region" description="Helical" evidence="1">
    <location>
        <begin position="172"/>
        <end position="195"/>
    </location>
</feature>